<name>A0A7X0AY97_9PROT</name>
<dbReference type="EMBL" id="JACIIZ010000004">
    <property type="protein sequence ID" value="MBB6251305.1"/>
    <property type="molecule type" value="Genomic_DNA"/>
</dbReference>
<keyword evidence="3" id="KW-1185">Reference proteome</keyword>
<gene>
    <name evidence="2" type="ORF">FHS74_001850</name>
</gene>
<feature type="chain" id="PRO_5031155501" description="DUF3142 domain-containing protein" evidence="1">
    <location>
        <begin position="24"/>
        <end position="424"/>
    </location>
</feature>
<dbReference type="AlphaFoldDB" id="A0A7X0AY97"/>
<dbReference type="RefSeq" id="WP_184799654.1">
    <property type="nucleotide sequence ID" value="NZ_JACIIZ010000004.1"/>
</dbReference>
<reference evidence="2 3" key="1">
    <citation type="submission" date="2020-08" db="EMBL/GenBank/DDBJ databases">
        <title>Genomic Encyclopedia of Type Strains, Phase IV (KMG-IV): sequencing the most valuable type-strain genomes for metagenomic binning, comparative biology and taxonomic classification.</title>
        <authorList>
            <person name="Goeker M."/>
        </authorList>
    </citation>
    <scope>NUCLEOTIDE SEQUENCE [LARGE SCALE GENOMIC DNA]</scope>
    <source>
        <strain evidence="2 3">DSM 22198</strain>
    </source>
</reference>
<sequence>MSLPRPRILLAILVLTCAGAATAALLPPRPGGGTAPPLLPNDVYVWQRAWTPALGLAMDQAAPDVAAWRVLAAEVAPDGRTAPVLLNDGRLESVRAHLAGRPVTLVVRIDGRLSDAEPAALVETALAPLRRWRQAGVAVAGLEIDHDCPTARLPFYARFLAALRTGLRQEAGDIHLSITALPTWLNAPALPAHGLNDVVAIPDEVVLQVHAVAAPTDGLFNPAQAARWVAAWAERFPTPFRVALPDYGARVSWNADDSLATVEGEAPLLAGGAHARELMARPADVANFLKTLRLQAPANLKGIAWFRLPTADDRRAWSLATWAIVARGGTPTGRLTAMAEATATPALYTLTLANDGDADADLPAGLDLPAACPLGDGANGYARDPLASRLARQTPGLLPPGARRVVGWLRCSDSPSPPVIHVRP</sequence>
<accession>A0A7X0AY97</accession>
<evidence type="ECO:0000256" key="1">
    <source>
        <dbReference type="SAM" id="SignalP"/>
    </source>
</evidence>
<evidence type="ECO:0000313" key="3">
    <source>
        <dbReference type="Proteomes" id="UP000539175"/>
    </source>
</evidence>
<dbReference type="Pfam" id="PF11340">
    <property type="entry name" value="DUF3142"/>
    <property type="match status" value="1"/>
</dbReference>
<comment type="caution">
    <text evidence="2">The sequence shown here is derived from an EMBL/GenBank/DDBJ whole genome shotgun (WGS) entry which is preliminary data.</text>
</comment>
<dbReference type="Proteomes" id="UP000539175">
    <property type="component" value="Unassembled WGS sequence"/>
</dbReference>
<evidence type="ECO:0008006" key="4">
    <source>
        <dbReference type="Google" id="ProtNLM"/>
    </source>
</evidence>
<organism evidence="2 3">
    <name type="scientific">Nitrospirillum iridis</name>
    <dbReference type="NCBI Taxonomy" id="765888"/>
    <lineage>
        <taxon>Bacteria</taxon>
        <taxon>Pseudomonadati</taxon>
        <taxon>Pseudomonadota</taxon>
        <taxon>Alphaproteobacteria</taxon>
        <taxon>Rhodospirillales</taxon>
        <taxon>Azospirillaceae</taxon>
        <taxon>Nitrospirillum</taxon>
    </lineage>
</organism>
<evidence type="ECO:0000313" key="2">
    <source>
        <dbReference type="EMBL" id="MBB6251305.1"/>
    </source>
</evidence>
<feature type="signal peptide" evidence="1">
    <location>
        <begin position="1"/>
        <end position="23"/>
    </location>
</feature>
<dbReference type="InterPro" id="IPR021488">
    <property type="entry name" value="DUF3142"/>
</dbReference>
<protein>
    <recommendedName>
        <fullName evidence="4">DUF3142 domain-containing protein</fullName>
    </recommendedName>
</protein>
<proteinExistence type="predicted"/>
<keyword evidence="1" id="KW-0732">Signal</keyword>